<gene>
    <name evidence="1" type="ORF">QJ048_10435</name>
</gene>
<dbReference type="Proteomes" id="UP001226434">
    <property type="component" value="Unassembled WGS sequence"/>
</dbReference>
<evidence type="ECO:0000313" key="2">
    <source>
        <dbReference type="Proteomes" id="UP001226434"/>
    </source>
</evidence>
<protein>
    <recommendedName>
        <fullName evidence="3">LVIVD repeat protein</fullName>
    </recommendedName>
</protein>
<keyword evidence="2" id="KW-1185">Reference proteome</keyword>
<comment type="caution">
    <text evidence="1">The sequence shown here is derived from an EMBL/GenBank/DDBJ whole genome shotgun (WGS) entry which is preliminary data.</text>
</comment>
<dbReference type="PROSITE" id="PS51257">
    <property type="entry name" value="PROKAR_LIPOPROTEIN"/>
    <property type="match status" value="1"/>
</dbReference>
<dbReference type="Pfam" id="PF08309">
    <property type="entry name" value="LVIVD"/>
    <property type="match status" value="1"/>
</dbReference>
<proteinExistence type="predicted"/>
<evidence type="ECO:0008006" key="3">
    <source>
        <dbReference type="Google" id="ProtNLM"/>
    </source>
</evidence>
<organism evidence="1 2">
    <name type="scientific">Pinibacter soli</name>
    <dbReference type="NCBI Taxonomy" id="3044211"/>
    <lineage>
        <taxon>Bacteria</taxon>
        <taxon>Pseudomonadati</taxon>
        <taxon>Bacteroidota</taxon>
        <taxon>Chitinophagia</taxon>
        <taxon>Chitinophagales</taxon>
        <taxon>Chitinophagaceae</taxon>
        <taxon>Pinibacter</taxon>
    </lineage>
</organism>
<reference evidence="1 2" key="1">
    <citation type="submission" date="2023-05" db="EMBL/GenBank/DDBJ databases">
        <title>Genome sequence of Pinibacter sp. MAH-24.</title>
        <authorList>
            <person name="Huq M.A."/>
        </authorList>
    </citation>
    <scope>NUCLEOTIDE SEQUENCE [LARGE SCALE GENOMIC DNA]</scope>
    <source>
        <strain evidence="1 2">MAH-24</strain>
    </source>
</reference>
<sequence>MKKATLLVTACMMGIGTLLTFLLSGCFKDNCSRTYTYYIPVYKTIEQVRAEMKSNPAKDVEIPGKIYMYGNYIFLNDLNKGIHIYDNSNPSSPRNVAFISIPGNVDMVVKGNILYADSYSDLVAMDITNPLEAKALNFTDNVFPAYRNNIMYDSFVISGVKNVVVDWTKRDTTIDVDCGKNENLYFYYNGVTLNSYAADAQSSATSPAGIGGSMARFALAKDYLYTVYESSLKAFNLSSPKEPSFEKTINTQRNIETIFPFQNKLFVGSTNGMLIYNIDNTANPVQEGLFEHVRSCDPVIADSKYAYVTLRSGTRCQGYSNQLEVLNIENIGNPVLLKTQLMTNPHGLSKDGDLLFICDGKDGLRVYKTTDGVNIEALQTISGIETYDVIANNKVALVVAKDGLYQYDYSNPSNLKLLSKISVK</sequence>
<evidence type="ECO:0000313" key="1">
    <source>
        <dbReference type="EMBL" id="MDI3320192.1"/>
    </source>
</evidence>
<accession>A0ABT6RED1</accession>
<dbReference type="SUPFAM" id="SSF75011">
    <property type="entry name" value="3-carboxy-cis,cis-mucoante lactonizing enzyme"/>
    <property type="match status" value="1"/>
</dbReference>
<dbReference type="InterPro" id="IPR013211">
    <property type="entry name" value="LVIVD"/>
</dbReference>
<dbReference type="RefSeq" id="WP_282334290.1">
    <property type="nucleotide sequence ID" value="NZ_JASBRG010000006.1"/>
</dbReference>
<name>A0ABT6RED1_9BACT</name>
<dbReference type="EMBL" id="JASBRG010000006">
    <property type="protein sequence ID" value="MDI3320192.1"/>
    <property type="molecule type" value="Genomic_DNA"/>
</dbReference>